<evidence type="ECO:0000256" key="3">
    <source>
        <dbReference type="SAM" id="Coils"/>
    </source>
</evidence>
<dbReference type="Pfam" id="PF00015">
    <property type="entry name" value="MCPsignal"/>
    <property type="match status" value="1"/>
</dbReference>
<name>A0A9N7JP30_CLOSE</name>
<reference evidence="6 8" key="1">
    <citation type="submission" date="2017-09" db="EMBL/GenBank/DDBJ databases">
        <authorList>
            <person name="Thomas P."/>
            <person name="Seyboldt C."/>
        </authorList>
    </citation>
    <scope>NUCLEOTIDE SEQUENCE [LARGE SCALE GENOMIC DNA]</scope>
    <source>
        <strain evidence="6 8">DSM 7534</strain>
    </source>
</reference>
<dbReference type="SMART" id="SM00283">
    <property type="entry name" value="MA"/>
    <property type="match status" value="1"/>
</dbReference>
<dbReference type="EMBL" id="CP099799">
    <property type="protein sequence ID" value="USS02107.1"/>
    <property type="molecule type" value="Genomic_DNA"/>
</dbReference>
<evidence type="ECO:0000256" key="1">
    <source>
        <dbReference type="ARBA" id="ARBA00023224"/>
    </source>
</evidence>
<dbReference type="SUPFAM" id="SSF58104">
    <property type="entry name" value="Methyl-accepting chemotaxis protein (MCP) signaling domain"/>
    <property type="match status" value="1"/>
</dbReference>
<dbReference type="PROSITE" id="PS50111">
    <property type="entry name" value="CHEMOTAXIS_TRANSDUC_2"/>
    <property type="match status" value="1"/>
</dbReference>
<proteinExistence type="predicted"/>
<evidence type="ECO:0000313" key="6">
    <source>
        <dbReference type="EMBL" id="AYE35510.1"/>
    </source>
</evidence>
<protein>
    <submittedName>
        <fullName evidence="6 7">Chemotaxis protein</fullName>
    </submittedName>
</protein>
<keyword evidence="4" id="KW-1133">Transmembrane helix</keyword>
<keyword evidence="4" id="KW-0472">Membrane</keyword>
<dbReference type="RefSeq" id="WP_066676777.1">
    <property type="nucleotide sequence ID" value="NZ_CABMIZ010000019.1"/>
</dbReference>
<feature type="transmembrane region" description="Helical" evidence="4">
    <location>
        <begin position="142"/>
        <end position="159"/>
    </location>
</feature>
<evidence type="ECO:0000256" key="2">
    <source>
        <dbReference type="PROSITE-ProRule" id="PRU00284"/>
    </source>
</evidence>
<feature type="domain" description="Methyl-accepting transducer" evidence="5">
    <location>
        <begin position="207"/>
        <end position="457"/>
    </location>
</feature>
<gene>
    <name evidence="6" type="ORF">CP523_14310</name>
    <name evidence="7" type="ORF">NH397_06710</name>
</gene>
<evidence type="ECO:0000313" key="9">
    <source>
        <dbReference type="Proteomes" id="UP001055437"/>
    </source>
</evidence>
<evidence type="ECO:0000256" key="4">
    <source>
        <dbReference type="SAM" id="Phobius"/>
    </source>
</evidence>
<feature type="transmembrane region" description="Helical" evidence="4">
    <location>
        <begin position="12"/>
        <end position="33"/>
    </location>
</feature>
<accession>A0A9N7JP30</accession>
<dbReference type="InterPro" id="IPR004089">
    <property type="entry name" value="MCPsignal_dom"/>
</dbReference>
<keyword evidence="3" id="KW-0175">Coiled coil</keyword>
<dbReference type="Proteomes" id="UP000280586">
    <property type="component" value="Chromosome"/>
</dbReference>
<dbReference type="EMBL" id="CP023671">
    <property type="protein sequence ID" value="AYE35510.1"/>
    <property type="molecule type" value="Genomic_DNA"/>
</dbReference>
<evidence type="ECO:0000259" key="5">
    <source>
        <dbReference type="PROSITE" id="PS50111"/>
    </source>
</evidence>
<dbReference type="PANTHER" id="PTHR32089:SF112">
    <property type="entry name" value="LYSOZYME-LIKE PROTEIN-RELATED"/>
    <property type="match status" value="1"/>
</dbReference>
<keyword evidence="1 2" id="KW-0807">Transducer</keyword>
<feature type="transmembrane region" description="Helical" evidence="4">
    <location>
        <begin position="114"/>
        <end position="130"/>
    </location>
</feature>
<evidence type="ECO:0000313" key="7">
    <source>
        <dbReference type="EMBL" id="USS02107.1"/>
    </source>
</evidence>
<dbReference type="GO" id="GO:0016020">
    <property type="term" value="C:membrane"/>
    <property type="evidence" value="ECO:0007669"/>
    <property type="project" value="InterPro"/>
</dbReference>
<dbReference type="GO" id="GO:0007165">
    <property type="term" value="P:signal transduction"/>
    <property type="evidence" value="ECO:0007669"/>
    <property type="project" value="UniProtKB-KW"/>
</dbReference>
<evidence type="ECO:0000313" key="8">
    <source>
        <dbReference type="Proteomes" id="UP000280586"/>
    </source>
</evidence>
<feature type="coiled-coil region" evidence="3">
    <location>
        <begin position="351"/>
        <end position="431"/>
    </location>
</feature>
<feature type="transmembrane region" description="Helical" evidence="4">
    <location>
        <begin position="39"/>
        <end position="58"/>
    </location>
</feature>
<dbReference type="Proteomes" id="UP001055437">
    <property type="component" value="Chromosome"/>
</dbReference>
<dbReference type="GeneID" id="303561858"/>
<dbReference type="KEGG" id="csep:CP523_14310"/>
<organism evidence="6 8">
    <name type="scientific">Clostridium septicum</name>
    <dbReference type="NCBI Taxonomy" id="1504"/>
    <lineage>
        <taxon>Bacteria</taxon>
        <taxon>Bacillati</taxon>
        <taxon>Bacillota</taxon>
        <taxon>Clostridia</taxon>
        <taxon>Eubacteriales</taxon>
        <taxon>Clostridiaceae</taxon>
        <taxon>Clostridium</taxon>
    </lineage>
</organism>
<dbReference type="Gene3D" id="1.10.287.950">
    <property type="entry name" value="Methyl-accepting chemotaxis protein"/>
    <property type="match status" value="1"/>
</dbReference>
<keyword evidence="4" id="KW-0812">Transmembrane</keyword>
<dbReference type="PANTHER" id="PTHR32089">
    <property type="entry name" value="METHYL-ACCEPTING CHEMOTAXIS PROTEIN MCPB"/>
    <property type="match status" value="1"/>
</dbReference>
<dbReference type="AlphaFoldDB" id="A0A9N7JP30"/>
<sequence>MKIGGNEATNKCFVMATTALAAVNTIGLVSMIKRNTMELKFAVLTMLIILISTSTMFFRYLKDKNNIKIRHIVGTPYAVVYGLTLFATNSIVAPITIVPLIVICMVYLDEKYLVIPIVGASILNLIWSYLKMGNPITDSYILLQLVSIIMFFIMAYVVAKISNKIRKTANEESLKTIELVEEQNKIIEGVKDAIELLNKNTQSISCFFTTIESSSSDIQSAIGEILNGCENSTKSIDKQNRATSNIKKEIEDAVISSKDMENNFNESQTTFIKTFEIVDALSKKSDIIKAKNEKVSKTSNNLKEKAKKVLSIIYIIQSISEKTNLLALNAAIESARAGEFGKGFSVVAEEIRKLAEQSKKSSEEINNILQELEKEVVNVAESILEVTEIIKEEEVLVKDTTINLENLKLDIDEVASKVQSVNEKINSINRDNVKVSEGIMNVASVSEQTLANSQNTSSIVNLLFKEVINSKDSLNELVTLSERLNEYVQ</sequence>
<dbReference type="OrthoDB" id="9807021at2"/>
<reference evidence="7" key="2">
    <citation type="submission" date="2022-06" db="EMBL/GenBank/DDBJ databases">
        <authorList>
            <person name="Holder M.E."/>
            <person name="Ajami N.J."/>
            <person name="Petrosino J.F."/>
        </authorList>
    </citation>
    <scope>NUCLEOTIDE SEQUENCE</scope>
    <source>
        <strain evidence="7">RMA 8861</strain>
    </source>
</reference>
<feature type="transmembrane region" description="Helical" evidence="4">
    <location>
        <begin position="79"/>
        <end position="108"/>
    </location>
</feature>
<keyword evidence="9" id="KW-1185">Reference proteome</keyword>